<proteinExistence type="predicted"/>
<dbReference type="AlphaFoldDB" id="A0A3S0L5U4"/>
<evidence type="ECO:0000313" key="2">
    <source>
        <dbReference type="EMBL" id="RTR27726.1"/>
    </source>
</evidence>
<evidence type="ECO:0000313" key="3">
    <source>
        <dbReference type="Proteomes" id="UP000277766"/>
    </source>
</evidence>
<sequence>MTNAYAEWLKQIEQEYGEQLAEMPLPDGLSEHLAELIRTGDQETIQFMLKLAWQLGAQAGVSAGMQLAKQGTSPTRAPSKSSGLKA</sequence>
<gene>
    <name evidence="2" type="ORF">EJ104_05945</name>
</gene>
<name>A0A3S0L5U4_9DEIO</name>
<feature type="region of interest" description="Disordered" evidence="1">
    <location>
        <begin position="67"/>
        <end position="86"/>
    </location>
</feature>
<organism evidence="2 3">
    <name type="scientific">Deinococcus radiophilus</name>
    <dbReference type="NCBI Taxonomy" id="32062"/>
    <lineage>
        <taxon>Bacteria</taxon>
        <taxon>Thermotogati</taxon>
        <taxon>Deinococcota</taxon>
        <taxon>Deinococci</taxon>
        <taxon>Deinococcales</taxon>
        <taxon>Deinococcaceae</taxon>
        <taxon>Deinococcus</taxon>
    </lineage>
</organism>
<comment type="caution">
    <text evidence="2">The sequence shown here is derived from an EMBL/GenBank/DDBJ whole genome shotgun (WGS) entry which is preliminary data.</text>
</comment>
<dbReference type="Proteomes" id="UP000277766">
    <property type="component" value="Unassembled WGS sequence"/>
</dbReference>
<reference evidence="2 3" key="1">
    <citation type="submission" date="2018-12" db="EMBL/GenBank/DDBJ databases">
        <title>Deinococcus radiophilus ATCC 27603 genome sequencing and assembly.</title>
        <authorList>
            <person name="Maclea K.S."/>
            <person name="Maynard C.R."/>
        </authorList>
    </citation>
    <scope>NUCLEOTIDE SEQUENCE [LARGE SCALE GENOMIC DNA]</scope>
    <source>
        <strain evidence="2 3">ATCC 27603</strain>
    </source>
</reference>
<feature type="compositionally biased region" description="Polar residues" evidence="1">
    <location>
        <begin position="69"/>
        <end position="86"/>
    </location>
</feature>
<dbReference type="EMBL" id="RXPE01000009">
    <property type="protein sequence ID" value="RTR27726.1"/>
    <property type="molecule type" value="Genomic_DNA"/>
</dbReference>
<protein>
    <submittedName>
        <fullName evidence="2">DdrH</fullName>
    </submittedName>
</protein>
<keyword evidence="3" id="KW-1185">Reference proteome</keyword>
<evidence type="ECO:0000256" key="1">
    <source>
        <dbReference type="SAM" id="MobiDB-lite"/>
    </source>
</evidence>
<accession>A0A3S0L5U4</accession>
<dbReference type="OrthoDB" id="70708at2"/>
<dbReference type="RefSeq" id="WP_126351849.1">
    <property type="nucleotide sequence ID" value="NZ_CP086380.1"/>
</dbReference>